<evidence type="ECO:0000256" key="1">
    <source>
        <dbReference type="ARBA" id="ARBA00022448"/>
    </source>
</evidence>
<reference evidence="12 13" key="1">
    <citation type="journal article" date="2016" name="ISME J.">
        <title>Chasing the elusive Euryarchaeota class WSA2: genomes reveal a uniquely fastidious methyl-reducing methanogen.</title>
        <authorList>
            <person name="Nobu M.K."/>
            <person name="Narihiro T."/>
            <person name="Kuroda K."/>
            <person name="Mei R."/>
            <person name="Liu W.T."/>
        </authorList>
    </citation>
    <scope>NUCLEOTIDE SEQUENCE [LARGE SCALE GENOMIC DNA]</scope>
    <source>
        <strain evidence="9">B03fssc0709_Meth_Bin005</strain>
        <strain evidence="10">B15fssc0709_Meth_Bin003</strain>
        <strain evidence="11">BMIXfssc0709_Meth_Bin006</strain>
    </source>
</reference>
<dbReference type="Proteomes" id="UP000092403">
    <property type="component" value="Unassembled WGS sequence"/>
</dbReference>
<evidence type="ECO:0000256" key="5">
    <source>
        <dbReference type="ARBA" id="ARBA00023065"/>
    </source>
</evidence>
<evidence type="ECO:0000313" key="10">
    <source>
        <dbReference type="EMBL" id="KYC48069.1"/>
    </source>
</evidence>
<accession>A0A150ILN9</accession>
<proteinExistence type="inferred from homology"/>
<keyword evidence="3 8" id="KW-0812">Transmembrane</keyword>
<keyword evidence="1 8" id="KW-0813">Transport</keyword>
<evidence type="ECO:0000313" key="13">
    <source>
        <dbReference type="Proteomes" id="UP000092401"/>
    </source>
</evidence>
<sequence>MEIITILLIAIGLSMDALAVSVTSGLIIHSPQIKDAVKIAGSFGIFQAFMPLLGWISGLKISNLISSFDHWVAFFILIFLGIKIIYETMKKESKKEQFNPLDTQVLLVLSIATSIDALAIGLSFAFLDVNIFLPILIIGFVTFIICFIGFFIGDKFGHFFENKVKLLGGLILILIGFKILFGHLL</sequence>
<evidence type="ECO:0000256" key="8">
    <source>
        <dbReference type="HAMAP-Rule" id="MF_01521"/>
    </source>
</evidence>
<dbReference type="InterPro" id="IPR022929">
    <property type="entry name" value="Put_MntP"/>
</dbReference>
<accession>A0A150ISQ7</accession>
<evidence type="ECO:0000256" key="7">
    <source>
        <dbReference type="ARBA" id="ARBA00023211"/>
    </source>
</evidence>
<comment type="function">
    <text evidence="8">Probably functions as a manganese efflux pump.</text>
</comment>
<comment type="subcellular location">
    <subcellularLocation>
        <location evidence="8">Cell membrane</location>
        <topology evidence="8">Multi-pass membrane protein</topology>
    </subcellularLocation>
</comment>
<evidence type="ECO:0000256" key="3">
    <source>
        <dbReference type="ARBA" id="ARBA00022692"/>
    </source>
</evidence>
<accession>A0A150IZQ8</accession>
<protein>
    <recommendedName>
        <fullName evidence="8">Putative manganese efflux pump MntP</fullName>
    </recommendedName>
</protein>
<dbReference type="PANTHER" id="PTHR35529">
    <property type="entry name" value="MANGANESE EFFLUX PUMP MNTP-RELATED"/>
    <property type="match status" value="1"/>
</dbReference>
<dbReference type="EMBL" id="LNJC01000013">
    <property type="protein sequence ID" value="KYC50460.1"/>
    <property type="molecule type" value="Genomic_DNA"/>
</dbReference>
<keyword evidence="6 8" id="KW-0472">Membrane</keyword>
<dbReference type="EMBL" id="LNGE01000010">
    <property type="protein sequence ID" value="KYC45812.1"/>
    <property type="molecule type" value="Genomic_DNA"/>
</dbReference>
<dbReference type="GO" id="GO:0005384">
    <property type="term" value="F:manganese ion transmembrane transporter activity"/>
    <property type="evidence" value="ECO:0007669"/>
    <property type="project" value="UniProtKB-UniRule"/>
</dbReference>
<dbReference type="PATRIC" id="fig|1706436.3.peg.526"/>
<evidence type="ECO:0000256" key="2">
    <source>
        <dbReference type="ARBA" id="ARBA00022475"/>
    </source>
</evidence>
<dbReference type="EMBL" id="LNGF01000011">
    <property type="protein sequence ID" value="KYC48069.1"/>
    <property type="molecule type" value="Genomic_DNA"/>
</dbReference>
<comment type="similarity">
    <text evidence="8">Belongs to the MntP (TC 9.B.29) family.</text>
</comment>
<feature type="transmembrane region" description="Helical" evidence="8">
    <location>
        <begin position="39"/>
        <end position="56"/>
    </location>
</feature>
<keyword evidence="4 8" id="KW-1133">Transmembrane helix</keyword>
<dbReference type="PATRIC" id="fig|1706438.3.peg.796"/>
<organism evidence="11 14">
    <name type="scientific">Candidatus Methanofastidiosum methylothiophilum</name>
    <dbReference type="NCBI Taxonomy" id="1705564"/>
    <lineage>
        <taxon>Archaea</taxon>
        <taxon>Methanobacteriati</taxon>
        <taxon>Methanobacteriota</taxon>
        <taxon>Stenosarchaea group</taxon>
        <taxon>Candidatus Methanofastidiosia</taxon>
        <taxon>Candidatus Methanofastidiosales</taxon>
        <taxon>Candidatus Methanofastidiosaceae</taxon>
        <taxon>Candidatus Methanofastidiosum</taxon>
    </lineage>
</organism>
<feature type="transmembrane region" description="Helical" evidence="8">
    <location>
        <begin position="106"/>
        <end position="125"/>
    </location>
</feature>
<dbReference type="GO" id="GO:0005886">
    <property type="term" value="C:plasma membrane"/>
    <property type="evidence" value="ECO:0007669"/>
    <property type="project" value="UniProtKB-SubCell"/>
</dbReference>
<comment type="caution">
    <text evidence="11">The sequence shown here is derived from an EMBL/GenBank/DDBJ whole genome shotgun (WGS) entry which is preliminary data.</text>
</comment>
<keyword evidence="5 8" id="KW-0406">Ion transport</keyword>
<feature type="transmembrane region" description="Helical" evidence="8">
    <location>
        <begin position="68"/>
        <end position="86"/>
    </location>
</feature>
<dbReference type="InterPro" id="IPR003810">
    <property type="entry name" value="Mntp/YtaF"/>
</dbReference>
<dbReference type="Proteomes" id="UP000091929">
    <property type="component" value="Unassembled WGS sequence"/>
</dbReference>
<evidence type="ECO:0000256" key="6">
    <source>
        <dbReference type="ARBA" id="ARBA00023136"/>
    </source>
</evidence>
<dbReference type="AlphaFoldDB" id="A0A150IZQ8"/>
<feature type="transmembrane region" description="Helical" evidence="8">
    <location>
        <begin position="164"/>
        <end position="184"/>
    </location>
</feature>
<dbReference type="PANTHER" id="PTHR35529:SF1">
    <property type="entry name" value="MANGANESE EFFLUX PUMP MNTP-RELATED"/>
    <property type="match status" value="1"/>
</dbReference>
<evidence type="ECO:0000313" key="12">
    <source>
        <dbReference type="Proteomes" id="UP000091929"/>
    </source>
</evidence>
<feature type="transmembrane region" description="Helical" evidence="8">
    <location>
        <begin position="6"/>
        <end position="27"/>
    </location>
</feature>
<dbReference type="HAMAP" id="MF_01521">
    <property type="entry name" value="MntP_pump"/>
    <property type="match status" value="1"/>
</dbReference>
<dbReference type="Pfam" id="PF02659">
    <property type="entry name" value="Mntp"/>
    <property type="match status" value="1"/>
</dbReference>
<feature type="transmembrane region" description="Helical" evidence="8">
    <location>
        <begin position="131"/>
        <end position="152"/>
    </location>
</feature>
<evidence type="ECO:0000313" key="11">
    <source>
        <dbReference type="EMBL" id="KYC50460.1"/>
    </source>
</evidence>
<dbReference type="PATRIC" id="fig|1706437.3.peg.643"/>
<evidence type="ECO:0000313" key="9">
    <source>
        <dbReference type="EMBL" id="KYC45812.1"/>
    </source>
</evidence>
<gene>
    <name evidence="8" type="primary">mntP</name>
    <name evidence="9" type="ORF">APG10_00520</name>
    <name evidence="10" type="ORF">APG11_00639</name>
    <name evidence="11" type="ORF">APG12_00792</name>
</gene>
<keyword evidence="7 8" id="KW-0464">Manganese</keyword>
<dbReference type="Proteomes" id="UP000092401">
    <property type="component" value="Unassembled WGS sequence"/>
</dbReference>
<evidence type="ECO:0000313" key="14">
    <source>
        <dbReference type="Proteomes" id="UP000092403"/>
    </source>
</evidence>
<name>A0A150IZQ8_9EURY</name>
<evidence type="ECO:0000256" key="4">
    <source>
        <dbReference type="ARBA" id="ARBA00022989"/>
    </source>
</evidence>
<keyword evidence="2 8" id="KW-1003">Cell membrane</keyword>